<dbReference type="PATRIC" id="fig|889306.3.peg.1682"/>
<dbReference type="STRING" id="889306.KP78_16750"/>
<evidence type="ECO:0000256" key="1">
    <source>
        <dbReference type="SAM" id="Phobius"/>
    </source>
</evidence>
<keyword evidence="4" id="KW-1185">Reference proteome</keyword>
<dbReference type="SMART" id="SM00014">
    <property type="entry name" value="acidPPc"/>
    <property type="match status" value="1"/>
</dbReference>
<dbReference type="PANTHER" id="PTHR14969">
    <property type="entry name" value="SPHINGOSINE-1-PHOSPHATE PHOSPHOHYDROLASE"/>
    <property type="match status" value="1"/>
</dbReference>
<evidence type="ECO:0000259" key="2">
    <source>
        <dbReference type="SMART" id="SM00014"/>
    </source>
</evidence>
<dbReference type="Gene3D" id="1.20.144.10">
    <property type="entry name" value="Phosphatidic acid phosphatase type 2/haloperoxidase"/>
    <property type="match status" value="1"/>
</dbReference>
<dbReference type="GO" id="GO:0005886">
    <property type="term" value="C:plasma membrane"/>
    <property type="evidence" value="ECO:0007669"/>
    <property type="project" value="InterPro"/>
</dbReference>
<protein>
    <submittedName>
        <fullName evidence="3">Bacitracin ABC transporter permease</fullName>
    </submittedName>
</protein>
<feature type="domain" description="Phosphatidic acid phosphatase type 2/haloperoxidase" evidence="2">
    <location>
        <begin position="51"/>
        <end position="155"/>
    </location>
</feature>
<dbReference type="RefSeq" id="WP_084219854.1">
    <property type="nucleotide sequence ID" value="NZ_JXRP01000013.1"/>
</dbReference>
<dbReference type="PANTHER" id="PTHR14969:SF58">
    <property type="entry name" value="UNDECAPRENYL-DIPHOSPHATASE BCRC"/>
    <property type="match status" value="1"/>
</dbReference>
<keyword evidence="1" id="KW-0472">Membrane</keyword>
<organism evidence="3 4">
    <name type="scientific">Jeotgalibacillus soli</name>
    <dbReference type="NCBI Taxonomy" id="889306"/>
    <lineage>
        <taxon>Bacteria</taxon>
        <taxon>Bacillati</taxon>
        <taxon>Bacillota</taxon>
        <taxon>Bacilli</taxon>
        <taxon>Bacillales</taxon>
        <taxon>Caryophanaceae</taxon>
        <taxon>Jeotgalibacillus</taxon>
    </lineage>
</organism>
<reference evidence="3 4" key="1">
    <citation type="submission" date="2015-01" db="EMBL/GenBank/DDBJ databases">
        <title>Genome sequencing of Jeotgalibacillus soli.</title>
        <authorList>
            <person name="Goh K.M."/>
            <person name="Chan K.-G."/>
            <person name="Yaakop A.S."/>
            <person name="Ee R."/>
            <person name="Gan H.M."/>
            <person name="Chan C.S."/>
        </authorList>
    </citation>
    <scope>NUCLEOTIDE SEQUENCE [LARGE SCALE GENOMIC DNA]</scope>
    <source>
        <strain evidence="3 4">P9</strain>
    </source>
</reference>
<evidence type="ECO:0000313" key="4">
    <source>
        <dbReference type="Proteomes" id="UP000031938"/>
    </source>
</evidence>
<dbReference type="InterPro" id="IPR033879">
    <property type="entry name" value="UPP_Pase"/>
</dbReference>
<sequence length="185" mass="21008">MDIKLFHFINGLAGRYSPLDSLMIMISNKIRYVFMAILGVRWLQNQAPKNVILSLLFPLFLNTFIRFFYNKPRPFMNHRVGILIPSKMNSSFPSKHVLLVFAVAASIFLKERRLGSVMLGLAGLTGLSRIWVGHHYPSDVLGSAVLGVFSGIMTNKFPHFFVPVFRMLRIPNVWFDIKLPNGAAL</sequence>
<keyword evidence="1" id="KW-1133">Transmembrane helix</keyword>
<dbReference type="OrthoDB" id="9789113at2"/>
<accession>A0A0C2VW71</accession>
<feature type="transmembrane region" description="Helical" evidence="1">
    <location>
        <begin position="140"/>
        <end position="162"/>
    </location>
</feature>
<dbReference type="EMBL" id="JXRP01000013">
    <property type="protein sequence ID" value="KIL48228.1"/>
    <property type="molecule type" value="Genomic_DNA"/>
</dbReference>
<dbReference type="Pfam" id="PF01569">
    <property type="entry name" value="PAP2"/>
    <property type="match status" value="1"/>
</dbReference>
<dbReference type="CDD" id="cd03385">
    <property type="entry name" value="PAP2_BcrC_like"/>
    <property type="match status" value="1"/>
</dbReference>
<proteinExistence type="predicted"/>
<comment type="caution">
    <text evidence="3">The sequence shown here is derived from an EMBL/GenBank/DDBJ whole genome shotgun (WGS) entry which is preliminary data.</text>
</comment>
<dbReference type="AlphaFoldDB" id="A0A0C2VW71"/>
<dbReference type="Proteomes" id="UP000031938">
    <property type="component" value="Unassembled WGS sequence"/>
</dbReference>
<dbReference type="SUPFAM" id="SSF48317">
    <property type="entry name" value="Acid phosphatase/Vanadium-dependent haloperoxidase"/>
    <property type="match status" value="1"/>
</dbReference>
<evidence type="ECO:0000313" key="3">
    <source>
        <dbReference type="EMBL" id="KIL48228.1"/>
    </source>
</evidence>
<gene>
    <name evidence="3" type="ORF">KP78_16750</name>
</gene>
<feature type="transmembrane region" description="Helical" evidence="1">
    <location>
        <begin position="116"/>
        <end position="134"/>
    </location>
</feature>
<dbReference type="InterPro" id="IPR000326">
    <property type="entry name" value="PAP2/HPO"/>
</dbReference>
<keyword evidence="1" id="KW-0812">Transmembrane</keyword>
<name>A0A0C2VW71_9BACL</name>
<feature type="transmembrane region" description="Helical" evidence="1">
    <location>
        <begin position="92"/>
        <end position="109"/>
    </location>
</feature>
<dbReference type="InterPro" id="IPR036938">
    <property type="entry name" value="PAP2/HPO_sf"/>
</dbReference>
<dbReference type="GO" id="GO:0050380">
    <property type="term" value="F:undecaprenyl-diphosphatase activity"/>
    <property type="evidence" value="ECO:0007669"/>
    <property type="project" value="InterPro"/>
</dbReference>
<feature type="transmembrane region" description="Helical" evidence="1">
    <location>
        <begin position="50"/>
        <end position="69"/>
    </location>
</feature>